<gene>
    <name evidence="3" type="ORF">ECRASSUSDP1_LOCUS7470</name>
</gene>
<organism evidence="3 4">
    <name type="scientific">Euplotes crassus</name>
    <dbReference type="NCBI Taxonomy" id="5936"/>
    <lineage>
        <taxon>Eukaryota</taxon>
        <taxon>Sar</taxon>
        <taxon>Alveolata</taxon>
        <taxon>Ciliophora</taxon>
        <taxon>Intramacronucleata</taxon>
        <taxon>Spirotrichea</taxon>
        <taxon>Hypotrichia</taxon>
        <taxon>Euplotida</taxon>
        <taxon>Euplotidae</taxon>
        <taxon>Moneuplotes</taxon>
    </lineage>
</organism>
<name>A0AAD1UJ69_EUPCR</name>
<keyword evidence="4" id="KW-1185">Reference proteome</keyword>
<evidence type="ECO:0000256" key="2">
    <source>
        <dbReference type="SAM" id="MobiDB-lite"/>
    </source>
</evidence>
<feature type="coiled-coil region" evidence="1">
    <location>
        <begin position="252"/>
        <end position="300"/>
    </location>
</feature>
<proteinExistence type="predicted"/>
<dbReference type="AlphaFoldDB" id="A0AAD1UJ69"/>
<evidence type="ECO:0000313" key="4">
    <source>
        <dbReference type="Proteomes" id="UP001295684"/>
    </source>
</evidence>
<feature type="compositionally biased region" description="Basic and acidic residues" evidence="2">
    <location>
        <begin position="899"/>
        <end position="917"/>
    </location>
</feature>
<feature type="region of interest" description="Disordered" evidence="2">
    <location>
        <begin position="899"/>
        <end position="932"/>
    </location>
</feature>
<reference evidence="3" key="1">
    <citation type="submission" date="2023-07" db="EMBL/GenBank/DDBJ databases">
        <authorList>
            <consortium name="AG Swart"/>
            <person name="Singh M."/>
            <person name="Singh A."/>
            <person name="Seah K."/>
            <person name="Emmerich C."/>
        </authorList>
    </citation>
    <scope>NUCLEOTIDE SEQUENCE</scope>
    <source>
        <strain evidence="3">DP1</strain>
    </source>
</reference>
<accession>A0AAD1UJ69</accession>
<evidence type="ECO:0000313" key="3">
    <source>
        <dbReference type="EMBL" id="CAI2366199.1"/>
    </source>
</evidence>
<protein>
    <submittedName>
        <fullName evidence="3">Uncharacterized protein</fullName>
    </submittedName>
</protein>
<sequence>MKYSKYSKHPANCLSPLNAPDISRDNSKSKFKPANENVAMSSFSSKSVSLEGSIHLKNAVHDQNEINIESHFQSEIQSICDDNISESRERILEGLKAVENGNQKYLNQNPSHESDRVIDFLEDNFNRDLQIESSRLKDNLAVDLSYDKHKQLKLSHRNGTKDRKLLDLIQKFKLENTELVNKISSNPVENTKKKKTILLLLNELRHQIAKNCKERGDVLTKLWKSYFREISGDQNRQIQHKNECIIILLQNISDLKTRLDEKNLRIMEVEEVNINLIDANKGLQDMLDEAKSIYNSQKQKILDQERIQKEIEDEFYFWLPGYEYYSKDKIYKEKLEKINPVRQYDEYTQDFEDNRFLLFGDANRLLKAVNTKSEFEFKFQKAEEMIDALDSEISNMKKAQYELGEEVNKLQEVIKEKDYEIHKLERQLVNVNDSLSYEKVHRFHHDAVSVHIQTDEDLDFLELLNGSKRGRNWHLKKKMSKKKSQKFQKLERAKTVNENTYVEVEINKILRKTNFNPGRTSVFSLKNCLQILKEACNRRLEIFQEKNSMKRPPELRTYLYEEMLKRCKNEKIAVRQYEQFILCLKRFKTQDYRIDLFKRFLVYDEETFSEEIFESVLKILTYLKLDRVFSLQVQDVYIPLSNAEQCILRIFPNSPKILRNKVLSSVQHSCKVFLNTKLVTISRDDVKYYKILKEIYTTIIVKWNSSVAKVFIEAFKLKKENKGKMIMKKDFESFLTKVMKIDLNSIERDSLSFNNFFTKFFDPKQIGCTNLASILSAFRTKVDISVALPKLLFIAVNYIVEFENFIHTETDRVYSMYEDHEHKGIDYENLENALNKIAYNSENIYLALADVREIKGASVMDKQEFEILTRKHRVFEESSYLDEAFSIYDQSTIFKADTSKDENSLAKESDELIKEENDSKEDDEDDVKKITTFQKPPKAQSALLKTIDKYHKPIGSS</sequence>
<dbReference type="EMBL" id="CAMPGE010007279">
    <property type="protein sequence ID" value="CAI2366199.1"/>
    <property type="molecule type" value="Genomic_DNA"/>
</dbReference>
<feature type="coiled-coil region" evidence="1">
    <location>
        <begin position="379"/>
        <end position="434"/>
    </location>
</feature>
<keyword evidence="1" id="KW-0175">Coiled coil</keyword>
<dbReference type="Proteomes" id="UP001295684">
    <property type="component" value="Unassembled WGS sequence"/>
</dbReference>
<evidence type="ECO:0000256" key="1">
    <source>
        <dbReference type="SAM" id="Coils"/>
    </source>
</evidence>
<comment type="caution">
    <text evidence="3">The sequence shown here is derived from an EMBL/GenBank/DDBJ whole genome shotgun (WGS) entry which is preliminary data.</text>
</comment>